<proteinExistence type="predicted"/>
<protein>
    <recommendedName>
        <fullName evidence="4">Omptin family protein</fullName>
    </recommendedName>
</protein>
<reference evidence="2 3" key="1">
    <citation type="submission" date="2019-08" db="EMBL/GenBank/DDBJ databases">
        <title>Luteimonas viscosus sp. nov., isolated from soil of a sunflower field.</title>
        <authorList>
            <person name="Jianli Z."/>
            <person name="Ying Z."/>
        </authorList>
    </citation>
    <scope>NUCLEOTIDE SEQUENCE [LARGE SCALE GENOMIC DNA]</scope>
    <source>
        <strain evidence="2 3">XBU10</strain>
    </source>
</reference>
<feature type="signal peptide" evidence="1">
    <location>
        <begin position="1"/>
        <end position="25"/>
    </location>
</feature>
<evidence type="ECO:0000256" key="1">
    <source>
        <dbReference type="SAM" id="SignalP"/>
    </source>
</evidence>
<evidence type="ECO:0008006" key="4">
    <source>
        <dbReference type="Google" id="ProtNLM"/>
    </source>
</evidence>
<sequence length="308" mass="34585">MTHRSRIATAVAAALVLPTAFAAQAQDFADPARFELRLSAFNPEANIAFRGDGIATDGESTEELEAVGDIGVDGRWRPRGEFAFNMTPRQSLRVNYYDYRREESWRFDGEWVDPGGIFDEVELPGDPVEVPSVDLDGRLSFELASVNYDFAVVDTPRFEWGLGLGITHASLEARATGRSTGTDELDPEWERVSWKRDGTSPNLHTRLAWTPAPRWRVEVQGQYLDTRWGDFIDERGHFERGGLLVEYLLTDRVAIHAGYDWFRLKLSDDYRGSFEAPDESGIGTVDVSGRVTGQFKVHGPMAGVTFRF</sequence>
<evidence type="ECO:0000313" key="2">
    <source>
        <dbReference type="EMBL" id="TYT26111.1"/>
    </source>
</evidence>
<dbReference type="RefSeq" id="WP_149102661.1">
    <property type="nucleotide sequence ID" value="NZ_VTFT01000001.1"/>
</dbReference>
<keyword evidence="1" id="KW-0732">Signal</keyword>
<dbReference type="EMBL" id="VTFT01000001">
    <property type="protein sequence ID" value="TYT26111.1"/>
    <property type="molecule type" value="Genomic_DNA"/>
</dbReference>
<dbReference type="Proteomes" id="UP000324973">
    <property type="component" value="Unassembled WGS sequence"/>
</dbReference>
<name>A0A5D4XQU3_9GAMM</name>
<accession>A0A5D4XQU3</accession>
<evidence type="ECO:0000313" key="3">
    <source>
        <dbReference type="Proteomes" id="UP000324973"/>
    </source>
</evidence>
<feature type="chain" id="PRO_5023031041" description="Omptin family protein" evidence="1">
    <location>
        <begin position="26"/>
        <end position="308"/>
    </location>
</feature>
<dbReference type="OrthoDB" id="597163at2"/>
<keyword evidence="3" id="KW-1185">Reference proteome</keyword>
<comment type="caution">
    <text evidence="2">The sequence shown here is derived from an EMBL/GenBank/DDBJ whole genome shotgun (WGS) entry which is preliminary data.</text>
</comment>
<gene>
    <name evidence="2" type="ORF">FZO89_07470</name>
</gene>
<organism evidence="2 3">
    <name type="scientific">Luteimonas viscosa</name>
    <dbReference type="NCBI Taxonomy" id="1132694"/>
    <lineage>
        <taxon>Bacteria</taxon>
        <taxon>Pseudomonadati</taxon>
        <taxon>Pseudomonadota</taxon>
        <taxon>Gammaproteobacteria</taxon>
        <taxon>Lysobacterales</taxon>
        <taxon>Lysobacteraceae</taxon>
        <taxon>Luteimonas</taxon>
    </lineage>
</organism>
<dbReference type="AlphaFoldDB" id="A0A5D4XQU3"/>